<dbReference type="SUPFAM" id="SSF50974">
    <property type="entry name" value="Nitrous oxide reductase, N-terminal domain"/>
    <property type="match status" value="1"/>
</dbReference>
<evidence type="ECO:0000313" key="4">
    <source>
        <dbReference type="Proteomes" id="UP000193689"/>
    </source>
</evidence>
<dbReference type="PANTHER" id="PTHR30344:SF1">
    <property type="entry name" value="6-PHOSPHOGLUCONOLACTONASE"/>
    <property type="match status" value="1"/>
</dbReference>
<comment type="similarity">
    <text evidence="1">Belongs to the cycloisomerase 2 family.</text>
</comment>
<dbReference type="Pfam" id="PF10282">
    <property type="entry name" value="Lactonase"/>
    <property type="match status" value="1"/>
</dbReference>
<dbReference type="InterPro" id="IPR015943">
    <property type="entry name" value="WD40/YVTN_repeat-like_dom_sf"/>
</dbReference>
<dbReference type="InterPro" id="IPR019405">
    <property type="entry name" value="Lactonase_7-beta_prop"/>
</dbReference>
<dbReference type="AlphaFoldDB" id="A0A1Y2E0H4"/>
<evidence type="ECO:0000313" key="3">
    <source>
        <dbReference type="EMBL" id="ORY64979.1"/>
    </source>
</evidence>
<gene>
    <name evidence="3" type="ORF">BCR38DRAFT_408730</name>
</gene>
<organism evidence="3 4">
    <name type="scientific">Pseudomassariella vexata</name>
    <dbReference type="NCBI Taxonomy" id="1141098"/>
    <lineage>
        <taxon>Eukaryota</taxon>
        <taxon>Fungi</taxon>
        <taxon>Dikarya</taxon>
        <taxon>Ascomycota</taxon>
        <taxon>Pezizomycotina</taxon>
        <taxon>Sordariomycetes</taxon>
        <taxon>Xylariomycetidae</taxon>
        <taxon>Amphisphaeriales</taxon>
        <taxon>Pseudomassariaceae</taxon>
        <taxon>Pseudomassariella</taxon>
    </lineage>
</organism>
<feature type="chain" id="PRO_5012960232" evidence="2">
    <location>
        <begin position="19"/>
        <end position="395"/>
    </location>
</feature>
<name>A0A1Y2E0H4_9PEZI</name>
<keyword evidence="2" id="KW-0732">Signal</keyword>
<dbReference type="EMBL" id="MCFJ01000006">
    <property type="protein sequence ID" value="ORY64979.1"/>
    <property type="molecule type" value="Genomic_DNA"/>
</dbReference>
<reference evidence="3 4" key="1">
    <citation type="submission" date="2016-07" db="EMBL/GenBank/DDBJ databases">
        <title>Pervasive Adenine N6-methylation of Active Genes in Fungi.</title>
        <authorList>
            <consortium name="DOE Joint Genome Institute"/>
            <person name="Mondo S.J."/>
            <person name="Dannebaum R.O."/>
            <person name="Kuo R.C."/>
            <person name="Labutti K."/>
            <person name="Haridas S."/>
            <person name="Kuo A."/>
            <person name="Salamov A."/>
            <person name="Ahrendt S.R."/>
            <person name="Lipzen A."/>
            <person name="Sullivan W."/>
            <person name="Andreopoulos W.B."/>
            <person name="Clum A."/>
            <person name="Lindquist E."/>
            <person name="Daum C."/>
            <person name="Ramamoorthy G.K."/>
            <person name="Gryganskyi A."/>
            <person name="Culley D."/>
            <person name="Magnuson J.K."/>
            <person name="James T.Y."/>
            <person name="O'Malley M.A."/>
            <person name="Stajich J.E."/>
            <person name="Spatafora J.W."/>
            <person name="Visel A."/>
            <person name="Grigoriev I.V."/>
        </authorList>
    </citation>
    <scope>NUCLEOTIDE SEQUENCE [LARGE SCALE GENOMIC DNA]</scope>
    <source>
        <strain evidence="3 4">CBS 129021</strain>
    </source>
</reference>
<evidence type="ECO:0000256" key="2">
    <source>
        <dbReference type="SAM" id="SignalP"/>
    </source>
</evidence>
<proteinExistence type="inferred from homology"/>
<evidence type="ECO:0000256" key="1">
    <source>
        <dbReference type="ARBA" id="ARBA00005564"/>
    </source>
</evidence>
<dbReference type="InterPro" id="IPR050282">
    <property type="entry name" value="Cycloisomerase_2"/>
</dbReference>
<dbReference type="InterPro" id="IPR011045">
    <property type="entry name" value="N2O_reductase_N"/>
</dbReference>
<dbReference type="Gene3D" id="2.130.10.10">
    <property type="entry name" value="YVTN repeat-like/Quinoprotein amine dehydrogenase"/>
    <property type="match status" value="1"/>
</dbReference>
<dbReference type="GO" id="GO:0017057">
    <property type="term" value="F:6-phosphogluconolactonase activity"/>
    <property type="evidence" value="ECO:0007669"/>
    <property type="project" value="TreeGrafter"/>
</dbReference>
<dbReference type="InParanoid" id="A0A1Y2E0H4"/>
<dbReference type="RefSeq" id="XP_040716131.1">
    <property type="nucleotide sequence ID" value="XM_040858296.1"/>
</dbReference>
<dbReference type="PANTHER" id="PTHR30344">
    <property type="entry name" value="6-PHOSPHOGLUCONOLACTONASE-RELATED"/>
    <property type="match status" value="1"/>
</dbReference>
<dbReference type="OrthoDB" id="9972196at2759"/>
<accession>A0A1Y2E0H4</accession>
<sequence>MIPVGLLSLSLAVVPSSAALLYVSSYAGTITTLSLTIPSGNASSATLEAISTSDGCAPSPAWLTLDYPNSRLYCTDEGLTTPNGTVSSFQTSDDGSLVQLDKIDVISGPVSAVIYGEGGDGLALAQYGGSSFTTLSIADAAALTVLQSETYKLSQPGSNPSRQEASHPHEALLDPTGDYILVPDLGADLVRIFKVEEGGLEWTSVDPLVTVPGTGPRHAAFLATDEKTFMYLVGELANTITGYEVVYNSNSTLSFVELFAINTHGEGETVPKGTTAAEIELSPDEKFLVVSSRGENSFTIPNFDPTNSTEIISDAIISFSLDHATGGLTHVQTAPSGGRIPRQFSINKAGDMVAIGLQSDGRVVVVKRDVQTGLLGNFLASADIAGEVTAVIFDE</sequence>
<dbReference type="STRING" id="1141098.A0A1Y2E0H4"/>
<keyword evidence="4" id="KW-1185">Reference proteome</keyword>
<dbReference type="Proteomes" id="UP000193689">
    <property type="component" value="Unassembled WGS sequence"/>
</dbReference>
<protein>
    <submittedName>
        <fullName evidence="3">Lactonase, 7-bladed beta-propeller-domain-containing protein</fullName>
    </submittedName>
</protein>
<comment type="caution">
    <text evidence="3">The sequence shown here is derived from an EMBL/GenBank/DDBJ whole genome shotgun (WGS) entry which is preliminary data.</text>
</comment>
<dbReference type="GeneID" id="63774508"/>
<feature type="signal peptide" evidence="2">
    <location>
        <begin position="1"/>
        <end position="18"/>
    </location>
</feature>